<name>A0ABP1S138_9HEXA</name>
<dbReference type="Gene3D" id="1.10.720.40">
    <property type="match status" value="1"/>
</dbReference>
<dbReference type="EMBL" id="CAXLJM020000145">
    <property type="protein sequence ID" value="CAL8141099.1"/>
    <property type="molecule type" value="Genomic_DNA"/>
</dbReference>
<proteinExistence type="predicted"/>
<dbReference type="PROSITE" id="PS50954">
    <property type="entry name" value="LEM"/>
    <property type="match status" value="1"/>
</dbReference>
<evidence type="ECO:0000259" key="3">
    <source>
        <dbReference type="PROSITE" id="PS50954"/>
    </source>
</evidence>
<feature type="transmembrane region" description="Helical" evidence="2">
    <location>
        <begin position="254"/>
        <end position="274"/>
    </location>
</feature>
<sequence length="312" mass="34076">MFICDDPRLLVLTLRTEDQRGKWADQLSNRNLFDVLMACNLTVGPVVDSTRSLYRKKLIDLLKTRAADQIVDSINHYLGINPEALEEWEAAGMRQFGSSEEGGHSSKTYESQETEESRYSFEAATYDRCGTLNRAGALSYAAVVNSSASDEIDMEVKAGLTPRSPTKSRTRNDVEIEDSSTHGMSLSNGRSQGGGHGHDNRQGSSSFRSKASELFTSLRKRENRVCPNSPRKAESPGSGAVGKNLSRNNGSSKLVILGLAAFLGLSVLIGLMVAHFMRDTGDIKEPIPDIVVVQDELDVVLDYLENAEGGEV</sequence>
<dbReference type="CDD" id="cd12940">
    <property type="entry name" value="LEM_LAP2_LEMD1"/>
    <property type="match status" value="1"/>
</dbReference>
<feature type="region of interest" description="Disordered" evidence="1">
    <location>
        <begin position="155"/>
        <end position="244"/>
    </location>
</feature>
<dbReference type="SMART" id="SM00540">
    <property type="entry name" value="LEM"/>
    <property type="match status" value="1"/>
</dbReference>
<keyword evidence="2" id="KW-0472">Membrane</keyword>
<feature type="compositionally biased region" description="Polar residues" evidence="1">
    <location>
        <begin position="181"/>
        <end position="190"/>
    </location>
</feature>
<accession>A0ABP1S138</accession>
<organism evidence="4 5">
    <name type="scientific">Orchesella dallaii</name>
    <dbReference type="NCBI Taxonomy" id="48710"/>
    <lineage>
        <taxon>Eukaryota</taxon>
        <taxon>Metazoa</taxon>
        <taxon>Ecdysozoa</taxon>
        <taxon>Arthropoda</taxon>
        <taxon>Hexapoda</taxon>
        <taxon>Collembola</taxon>
        <taxon>Entomobryomorpha</taxon>
        <taxon>Entomobryoidea</taxon>
        <taxon>Orchesellidae</taxon>
        <taxon>Orchesellinae</taxon>
        <taxon>Orchesella</taxon>
    </lineage>
</organism>
<dbReference type="InterPro" id="IPR011015">
    <property type="entry name" value="LEM/LEM-like_dom_sf"/>
</dbReference>
<dbReference type="Proteomes" id="UP001642540">
    <property type="component" value="Unassembled WGS sequence"/>
</dbReference>
<reference evidence="4 5" key="1">
    <citation type="submission" date="2024-08" db="EMBL/GenBank/DDBJ databases">
        <authorList>
            <person name="Cucini C."/>
            <person name="Frati F."/>
        </authorList>
    </citation>
    <scope>NUCLEOTIDE SEQUENCE [LARGE SCALE GENOMIC DNA]</scope>
</reference>
<feature type="domain" description="LEM" evidence="3">
    <location>
        <begin position="21"/>
        <end position="65"/>
    </location>
</feature>
<evidence type="ECO:0000256" key="2">
    <source>
        <dbReference type="SAM" id="Phobius"/>
    </source>
</evidence>
<keyword evidence="2" id="KW-0812">Transmembrane</keyword>
<evidence type="ECO:0000313" key="5">
    <source>
        <dbReference type="Proteomes" id="UP001642540"/>
    </source>
</evidence>
<feature type="region of interest" description="Disordered" evidence="1">
    <location>
        <begin position="95"/>
        <end position="115"/>
    </location>
</feature>
<evidence type="ECO:0000256" key="1">
    <source>
        <dbReference type="SAM" id="MobiDB-lite"/>
    </source>
</evidence>
<protein>
    <recommendedName>
        <fullName evidence="3">LEM domain-containing protein</fullName>
    </recommendedName>
</protein>
<evidence type="ECO:0000313" key="4">
    <source>
        <dbReference type="EMBL" id="CAL8141099.1"/>
    </source>
</evidence>
<keyword evidence="5" id="KW-1185">Reference proteome</keyword>
<comment type="caution">
    <text evidence="4">The sequence shown here is derived from an EMBL/GenBank/DDBJ whole genome shotgun (WGS) entry which is preliminary data.</text>
</comment>
<keyword evidence="2" id="KW-1133">Transmembrane helix</keyword>
<gene>
    <name evidence="4" type="ORF">ODALV1_LOCUS28572</name>
</gene>
<dbReference type="Pfam" id="PF03020">
    <property type="entry name" value="LEM"/>
    <property type="match status" value="1"/>
</dbReference>
<dbReference type="SUPFAM" id="SSF63451">
    <property type="entry name" value="LEM domain"/>
    <property type="match status" value="1"/>
</dbReference>
<dbReference type="InterPro" id="IPR003887">
    <property type="entry name" value="LEM_dom"/>
</dbReference>